<sequence>MMRFKVLVIFSMIAFGIHFDAKAQDDANLSEQYQNMVEGSETFEKYKVISIAKVNSFGQIMNDSINSLKEKVSSSKNARLQAEKERDSAKSQMTELKNELETTQSAVDEMPFLGIPMSKTTYNIVMWSIVVILIAGLAIVYVMFLKSYRTTRQAKKDKELVDQELEDLRKRSHDKQVKIKRELQTALNKLEEQRR</sequence>
<evidence type="ECO:0000256" key="2">
    <source>
        <dbReference type="SAM" id="Phobius"/>
    </source>
</evidence>
<name>A0AA49GDN2_9BACT</name>
<dbReference type="AlphaFoldDB" id="A0AA49GDN2"/>
<gene>
    <name evidence="4" type="ORF">QYS49_19305</name>
</gene>
<organism evidence="4 5">
    <name type="scientific">Marivirga salinarum</name>
    <dbReference type="NCBI Taxonomy" id="3059078"/>
    <lineage>
        <taxon>Bacteria</taxon>
        <taxon>Pseudomonadati</taxon>
        <taxon>Bacteroidota</taxon>
        <taxon>Cytophagia</taxon>
        <taxon>Cytophagales</taxon>
        <taxon>Marivirgaceae</taxon>
        <taxon>Marivirga</taxon>
    </lineage>
</organism>
<feature type="signal peptide" evidence="3">
    <location>
        <begin position="1"/>
        <end position="23"/>
    </location>
</feature>
<feature type="coiled-coil region" evidence="1">
    <location>
        <begin position="65"/>
        <end position="106"/>
    </location>
</feature>
<evidence type="ECO:0000313" key="5">
    <source>
        <dbReference type="Proteomes" id="UP001230496"/>
    </source>
</evidence>
<dbReference type="EMBL" id="CP129971">
    <property type="protein sequence ID" value="WKK73973.2"/>
    <property type="molecule type" value="Genomic_DNA"/>
</dbReference>
<protein>
    <recommendedName>
        <fullName evidence="6">tRNA (Guanine-N1)-methyltransferase</fullName>
    </recommendedName>
</protein>
<proteinExistence type="predicted"/>
<keyword evidence="2" id="KW-1133">Transmembrane helix</keyword>
<keyword evidence="1" id="KW-0175">Coiled coil</keyword>
<feature type="transmembrane region" description="Helical" evidence="2">
    <location>
        <begin position="124"/>
        <end position="145"/>
    </location>
</feature>
<keyword evidence="5" id="KW-1185">Reference proteome</keyword>
<keyword evidence="3" id="KW-0732">Signal</keyword>
<feature type="chain" id="PRO_5041407165" description="tRNA (Guanine-N1)-methyltransferase" evidence="3">
    <location>
        <begin position="24"/>
        <end position="195"/>
    </location>
</feature>
<dbReference type="Proteomes" id="UP001230496">
    <property type="component" value="Chromosome"/>
</dbReference>
<dbReference type="RefSeq" id="WP_308348051.1">
    <property type="nucleotide sequence ID" value="NZ_CP129971.1"/>
</dbReference>
<accession>A0AA49GDN2</accession>
<evidence type="ECO:0000313" key="4">
    <source>
        <dbReference type="EMBL" id="WKK73973.2"/>
    </source>
</evidence>
<evidence type="ECO:0000256" key="1">
    <source>
        <dbReference type="SAM" id="Coils"/>
    </source>
</evidence>
<keyword evidence="2" id="KW-0472">Membrane</keyword>
<keyword evidence="2" id="KW-0812">Transmembrane</keyword>
<feature type="coiled-coil region" evidence="1">
    <location>
        <begin position="151"/>
        <end position="193"/>
    </location>
</feature>
<evidence type="ECO:0000256" key="3">
    <source>
        <dbReference type="SAM" id="SignalP"/>
    </source>
</evidence>
<evidence type="ECO:0008006" key="6">
    <source>
        <dbReference type="Google" id="ProtNLM"/>
    </source>
</evidence>
<reference evidence="4 5" key="1">
    <citation type="submission" date="2023-08" db="EMBL/GenBank/DDBJ databases">
        <title>Comparative genomics and taxonomic characterization of three novel marine species of genus Marivirga.</title>
        <authorList>
            <person name="Muhammad N."/>
            <person name="Kim S.-G."/>
        </authorList>
    </citation>
    <scope>NUCLEOTIDE SEQUENCE [LARGE SCALE GENOMIC DNA]</scope>
    <source>
        <strain evidence="4 5">BDSF4-3</strain>
    </source>
</reference>
<dbReference type="KEGG" id="msaa:QYS49_19305"/>